<sequence length="126" mass="14492">MAKFQGALNRAYAQLEQNTLLHNGHFTKDAVNWTIEGDAHQVVLEDGRRVLRLPDWSSSVSQTIEIENFDPDKLIVNHKVPVPLPCQCLEHGEETKYIETHTHHFANFTTSQRQGITFESNKVCHW</sequence>
<proteinExistence type="predicted"/>
<dbReference type="RefSeq" id="WP_236693225.1">
    <property type="nucleotide sequence ID" value="NZ_KN849188.1"/>
</dbReference>
<dbReference type="AlphaFoldDB" id="A0A9X0F9J7"/>
<evidence type="ECO:0000313" key="2">
    <source>
        <dbReference type="Proteomes" id="UP000032407"/>
    </source>
</evidence>
<organism evidence="1 2">
    <name type="scientific">Bacillus thuringiensis Sbt003</name>
    <dbReference type="NCBI Taxonomy" id="1235825"/>
    <lineage>
        <taxon>Bacteria</taxon>
        <taxon>Bacillati</taxon>
        <taxon>Bacillota</taxon>
        <taxon>Bacilli</taxon>
        <taxon>Bacillales</taxon>
        <taxon>Bacillaceae</taxon>
        <taxon>Bacillus</taxon>
        <taxon>Bacillus cereus group</taxon>
    </lineage>
</organism>
<dbReference type="EMBL" id="AMYJ01000013">
    <property type="protein sequence ID" value="KIU74500.1"/>
    <property type="molecule type" value="Genomic_DNA"/>
</dbReference>
<protein>
    <submittedName>
        <fullName evidence="1">Uncharacterized protein</fullName>
    </submittedName>
</protein>
<gene>
    <name evidence="1" type="ORF">C797_12046</name>
</gene>
<accession>A0A9X0F9J7</accession>
<comment type="caution">
    <text evidence="1">The sequence shown here is derived from an EMBL/GenBank/DDBJ whole genome shotgun (WGS) entry which is preliminary data.</text>
</comment>
<dbReference type="Proteomes" id="UP000032407">
    <property type="component" value="Unassembled WGS sequence"/>
</dbReference>
<evidence type="ECO:0000313" key="1">
    <source>
        <dbReference type="EMBL" id="KIU74500.1"/>
    </source>
</evidence>
<name>A0A9X0F9J7_BACTU</name>
<reference evidence="1 2" key="1">
    <citation type="journal article" date="2015" name="Sci. Rep.">
        <title>The expression and crystallization of Cry65Aa require two C-termini, revealing a novel evolutionary strategy of Bacillus thuringiensis Cry proteins.</title>
        <authorList>
            <person name="Peng D.H."/>
            <person name="Pang C.Y."/>
            <person name="Wu H."/>
            <person name="Huang Q."/>
            <person name="Zheng J.S."/>
            <person name="Sun M."/>
        </authorList>
    </citation>
    <scope>NUCLEOTIDE SEQUENCE [LARGE SCALE GENOMIC DNA]</scope>
    <source>
        <strain evidence="1 2">Sbt003</strain>
    </source>
</reference>